<evidence type="ECO:0000313" key="7">
    <source>
        <dbReference type="EMBL" id="SFK07758.1"/>
    </source>
</evidence>
<dbReference type="Pfam" id="PF00392">
    <property type="entry name" value="GntR"/>
    <property type="match status" value="1"/>
</dbReference>
<evidence type="ECO:0000256" key="2">
    <source>
        <dbReference type="ARBA" id="ARBA00022898"/>
    </source>
</evidence>
<dbReference type="SUPFAM" id="SSF53383">
    <property type="entry name" value="PLP-dependent transferases"/>
    <property type="match status" value="1"/>
</dbReference>
<keyword evidence="5" id="KW-0804">Transcription</keyword>
<dbReference type="GO" id="GO:0008483">
    <property type="term" value="F:transaminase activity"/>
    <property type="evidence" value="ECO:0007669"/>
    <property type="project" value="UniProtKB-KW"/>
</dbReference>
<dbReference type="InterPro" id="IPR015424">
    <property type="entry name" value="PyrdxlP-dep_Trfase"/>
</dbReference>
<dbReference type="InterPro" id="IPR015421">
    <property type="entry name" value="PyrdxlP-dep_Trfase_major"/>
</dbReference>
<reference evidence="7 8" key="1">
    <citation type="submission" date="2016-10" db="EMBL/GenBank/DDBJ databases">
        <authorList>
            <person name="Varghese N."/>
            <person name="Submissions S."/>
        </authorList>
    </citation>
    <scope>NUCLEOTIDE SEQUENCE [LARGE SCALE GENOMIC DNA]</scope>
    <source>
        <strain evidence="7 8">YR512</strain>
    </source>
</reference>
<evidence type="ECO:0000256" key="1">
    <source>
        <dbReference type="ARBA" id="ARBA00005384"/>
    </source>
</evidence>
<dbReference type="EMBL" id="FOSD01000004">
    <property type="protein sequence ID" value="SFK07758.1"/>
    <property type="molecule type" value="Genomic_DNA"/>
</dbReference>
<comment type="similarity">
    <text evidence="1">In the C-terminal section; belongs to the class-I pyridoxal-phosphate-dependent aminotransferase family.</text>
</comment>
<gene>
    <name evidence="7" type="ORF">SAMN05518863_104259</name>
</gene>
<evidence type="ECO:0000259" key="6">
    <source>
        <dbReference type="PROSITE" id="PS50949"/>
    </source>
</evidence>
<comment type="caution">
    <text evidence="7">The sequence shown here is derived from an EMBL/GenBank/DDBJ whole genome shotgun (WGS) entry which is preliminary data.</text>
</comment>
<dbReference type="InterPro" id="IPR036390">
    <property type="entry name" value="WH_DNA-bd_sf"/>
</dbReference>
<dbReference type="PROSITE" id="PS50949">
    <property type="entry name" value="HTH_GNTR"/>
    <property type="match status" value="1"/>
</dbReference>
<dbReference type="Pfam" id="PF00155">
    <property type="entry name" value="Aminotran_1_2"/>
    <property type="match status" value="1"/>
</dbReference>
<keyword evidence="7" id="KW-0032">Aminotransferase</keyword>
<dbReference type="InterPro" id="IPR004839">
    <property type="entry name" value="Aminotransferase_I/II_large"/>
</dbReference>
<dbReference type="CDD" id="cd07377">
    <property type="entry name" value="WHTH_GntR"/>
    <property type="match status" value="1"/>
</dbReference>
<keyword evidence="7" id="KW-0808">Transferase</keyword>
<sequence>MTTSFLALFSHQTQGGLRERLCNTLRQAIANGHLRHAQKLPSSRQLASDLSLSRVTVEAAYAQLESEGYLQRHAGRGTFVSIRMASPMQKPRIERSPHFSQRGQQVLATGGCQDPPFPHAFAAGSPELRAFPHAQWRRISNQVQRSLGSKVMGYGDPLGLPSLRQAVADYLALSRGVRCTAEQVVILTSSQQALQLLALMFLDAGDEVWLEEPGYPGARNAFLAAGARCRAMPLDAEGAVPLSGSAKLVYLTPAHHYPTGTAMSLARRLQWLAWAQQQDSWLIEDDYDSEFHYDDRPALALQGLAADGRVICLGTFSKTLFPSLRLAWMVVPPQLVEPLGRARSVMDGHSALLPQAICAEFLQQGHFASHLRLMRQLYRSRRDCLLAQIETRLQLWLKPLPAAGGLQLTVQLLQGDEARLTQQASEVGLLLPRLSPLYAGEVQQAGWLLGFAALTPGEIVSACDKLVTLLSHSAQTSR</sequence>
<feature type="domain" description="HTH gntR-type" evidence="6">
    <location>
        <begin position="15"/>
        <end position="83"/>
    </location>
</feature>
<dbReference type="InterPro" id="IPR000524">
    <property type="entry name" value="Tscrpt_reg_HTH_GntR"/>
</dbReference>
<dbReference type="PRINTS" id="PR00035">
    <property type="entry name" value="HTHGNTR"/>
</dbReference>
<dbReference type="Gene3D" id="3.40.640.10">
    <property type="entry name" value="Type I PLP-dependent aspartate aminotransferase-like (Major domain)"/>
    <property type="match status" value="1"/>
</dbReference>
<proteinExistence type="inferred from homology"/>
<dbReference type="RefSeq" id="WP_008101243.1">
    <property type="nucleotide sequence ID" value="NZ_FOSD01000004.1"/>
</dbReference>
<evidence type="ECO:0000256" key="4">
    <source>
        <dbReference type="ARBA" id="ARBA00023125"/>
    </source>
</evidence>
<evidence type="ECO:0000256" key="3">
    <source>
        <dbReference type="ARBA" id="ARBA00023015"/>
    </source>
</evidence>
<keyword evidence="4" id="KW-0238">DNA-binding</keyword>
<evidence type="ECO:0000256" key="5">
    <source>
        <dbReference type="ARBA" id="ARBA00023163"/>
    </source>
</evidence>
<dbReference type="PANTHER" id="PTHR46577">
    <property type="entry name" value="HTH-TYPE TRANSCRIPTIONAL REGULATORY PROTEIN GABR"/>
    <property type="match status" value="1"/>
</dbReference>
<dbReference type="Proteomes" id="UP000198841">
    <property type="component" value="Unassembled WGS sequence"/>
</dbReference>
<keyword evidence="8" id="KW-1185">Reference proteome</keyword>
<dbReference type="InterPro" id="IPR051446">
    <property type="entry name" value="HTH_trans_reg/aminotransferase"/>
</dbReference>
<dbReference type="SUPFAM" id="SSF46785">
    <property type="entry name" value="Winged helix' DNA-binding domain"/>
    <property type="match status" value="1"/>
</dbReference>
<dbReference type="InterPro" id="IPR036388">
    <property type="entry name" value="WH-like_DNA-bd_sf"/>
</dbReference>
<keyword evidence="3" id="KW-0805">Transcription regulation</keyword>
<dbReference type="SMART" id="SM00345">
    <property type="entry name" value="HTH_GNTR"/>
    <property type="match status" value="1"/>
</dbReference>
<accession>A0A1I3WJP6</accession>
<dbReference type="Gene3D" id="1.10.10.10">
    <property type="entry name" value="Winged helix-like DNA-binding domain superfamily/Winged helix DNA-binding domain"/>
    <property type="match status" value="1"/>
</dbReference>
<organism evidence="7 8">
    <name type="scientific">Candidatus Pantoea symbiotica</name>
    <dbReference type="NCBI Taxonomy" id="1884370"/>
    <lineage>
        <taxon>Bacteria</taxon>
        <taxon>Pseudomonadati</taxon>
        <taxon>Pseudomonadota</taxon>
        <taxon>Gammaproteobacteria</taxon>
        <taxon>Enterobacterales</taxon>
        <taxon>Erwiniaceae</taxon>
        <taxon>Pantoea</taxon>
    </lineage>
</organism>
<evidence type="ECO:0000313" key="8">
    <source>
        <dbReference type="Proteomes" id="UP000198841"/>
    </source>
</evidence>
<name>A0A1I3WJP6_9GAMM</name>
<dbReference type="CDD" id="cd00609">
    <property type="entry name" value="AAT_like"/>
    <property type="match status" value="1"/>
</dbReference>
<dbReference type="PANTHER" id="PTHR46577:SF1">
    <property type="entry name" value="HTH-TYPE TRANSCRIPTIONAL REGULATORY PROTEIN GABR"/>
    <property type="match status" value="1"/>
</dbReference>
<protein>
    <submittedName>
        <fullName evidence="7">GntR family transcriptional regulator / MocR family aminotransferase</fullName>
    </submittedName>
</protein>
<keyword evidence="2" id="KW-0663">Pyridoxal phosphate</keyword>